<dbReference type="HOGENOM" id="CLU_2608521_0_0_1"/>
<feature type="region of interest" description="Disordered" evidence="1">
    <location>
        <begin position="24"/>
        <end position="67"/>
    </location>
</feature>
<accession>B4JR10</accession>
<evidence type="ECO:0000313" key="2">
    <source>
        <dbReference type="EMBL" id="EDV99340.1"/>
    </source>
</evidence>
<dbReference type="InParanoid" id="B4JR10"/>
<dbReference type="Proteomes" id="UP000001070">
    <property type="component" value="Unassembled WGS sequence"/>
</dbReference>
<dbReference type="AlphaFoldDB" id="B4JR10"/>
<evidence type="ECO:0000256" key="1">
    <source>
        <dbReference type="SAM" id="MobiDB-lite"/>
    </source>
</evidence>
<name>B4JR10_DROGR</name>
<feature type="compositionally biased region" description="Acidic residues" evidence="1">
    <location>
        <begin position="38"/>
        <end position="59"/>
    </location>
</feature>
<organism evidence="3">
    <name type="scientific">Drosophila grimshawi</name>
    <name type="common">Hawaiian fruit fly</name>
    <name type="synonym">Idiomyia grimshawi</name>
    <dbReference type="NCBI Taxonomy" id="7222"/>
    <lineage>
        <taxon>Eukaryota</taxon>
        <taxon>Metazoa</taxon>
        <taxon>Ecdysozoa</taxon>
        <taxon>Arthropoda</taxon>
        <taxon>Hexapoda</taxon>
        <taxon>Insecta</taxon>
        <taxon>Pterygota</taxon>
        <taxon>Neoptera</taxon>
        <taxon>Endopterygota</taxon>
        <taxon>Diptera</taxon>
        <taxon>Brachycera</taxon>
        <taxon>Muscomorpha</taxon>
        <taxon>Ephydroidea</taxon>
        <taxon>Drosophilidae</taxon>
        <taxon>Drosophila</taxon>
        <taxon>Hawaiian Drosophila</taxon>
    </lineage>
</organism>
<evidence type="ECO:0000313" key="3">
    <source>
        <dbReference type="Proteomes" id="UP000001070"/>
    </source>
</evidence>
<reference evidence="2 3" key="1">
    <citation type="journal article" date="2007" name="Nature">
        <title>Evolution of genes and genomes on the Drosophila phylogeny.</title>
        <authorList>
            <consortium name="Drosophila 12 Genomes Consortium"/>
            <person name="Clark A.G."/>
            <person name="Eisen M.B."/>
            <person name="Smith D.R."/>
            <person name="Bergman C.M."/>
            <person name="Oliver B."/>
            <person name="Markow T.A."/>
            <person name="Kaufman T.C."/>
            <person name="Kellis M."/>
            <person name="Gelbart W."/>
            <person name="Iyer V.N."/>
            <person name="Pollard D.A."/>
            <person name="Sackton T.B."/>
            <person name="Larracuente A.M."/>
            <person name="Singh N.D."/>
            <person name="Abad J.P."/>
            <person name="Abt D.N."/>
            <person name="Adryan B."/>
            <person name="Aguade M."/>
            <person name="Akashi H."/>
            <person name="Anderson W.W."/>
            <person name="Aquadro C.F."/>
            <person name="Ardell D.H."/>
            <person name="Arguello R."/>
            <person name="Artieri C.G."/>
            <person name="Barbash D.A."/>
            <person name="Barker D."/>
            <person name="Barsanti P."/>
            <person name="Batterham P."/>
            <person name="Batzoglou S."/>
            <person name="Begun D."/>
            <person name="Bhutkar A."/>
            <person name="Blanco E."/>
            <person name="Bosak S.A."/>
            <person name="Bradley R.K."/>
            <person name="Brand A.D."/>
            <person name="Brent M.R."/>
            <person name="Brooks A.N."/>
            <person name="Brown R.H."/>
            <person name="Butlin R.K."/>
            <person name="Caggese C."/>
            <person name="Calvi B.R."/>
            <person name="Bernardo de Carvalho A."/>
            <person name="Caspi A."/>
            <person name="Castrezana S."/>
            <person name="Celniker S.E."/>
            <person name="Chang J.L."/>
            <person name="Chapple C."/>
            <person name="Chatterji S."/>
            <person name="Chinwalla A."/>
            <person name="Civetta A."/>
            <person name="Clifton S.W."/>
            <person name="Comeron J.M."/>
            <person name="Costello J.C."/>
            <person name="Coyne J.A."/>
            <person name="Daub J."/>
            <person name="David R.G."/>
            <person name="Delcher A.L."/>
            <person name="Delehaunty K."/>
            <person name="Do C.B."/>
            <person name="Ebling H."/>
            <person name="Edwards K."/>
            <person name="Eickbush T."/>
            <person name="Evans J.D."/>
            <person name="Filipski A."/>
            <person name="Findeiss S."/>
            <person name="Freyhult E."/>
            <person name="Fulton L."/>
            <person name="Fulton R."/>
            <person name="Garcia A.C."/>
            <person name="Gardiner A."/>
            <person name="Garfield D.A."/>
            <person name="Garvin B.E."/>
            <person name="Gibson G."/>
            <person name="Gilbert D."/>
            <person name="Gnerre S."/>
            <person name="Godfrey J."/>
            <person name="Good R."/>
            <person name="Gotea V."/>
            <person name="Gravely B."/>
            <person name="Greenberg A.J."/>
            <person name="Griffiths-Jones S."/>
            <person name="Gross S."/>
            <person name="Guigo R."/>
            <person name="Gustafson E.A."/>
            <person name="Haerty W."/>
            <person name="Hahn M.W."/>
            <person name="Halligan D.L."/>
            <person name="Halpern A.L."/>
            <person name="Halter G.M."/>
            <person name="Han M.V."/>
            <person name="Heger A."/>
            <person name="Hillier L."/>
            <person name="Hinrichs A.S."/>
            <person name="Holmes I."/>
            <person name="Hoskins R.A."/>
            <person name="Hubisz M.J."/>
            <person name="Hultmark D."/>
            <person name="Huntley M.A."/>
            <person name="Jaffe D.B."/>
            <person name="Jagadeeshan S."/>
            <person name="Jeck W.R."/>
            <person name="Johnson J."/>
            <person name="Jones C.D."/>
            <person name="Jordan W.C."/>
            <person name="Karpen G.H."/>
            <person name="Kataoka E."/>
            <person name="Keightley P.D."/>
            <person name="Kheradpour P."/>
            <person name="Kirkness E.F."/>
            <person name="Koerich L.B."/>
            <person name="Kristiansen K."/>
            <person name="Kudrna D."/>
            <person name="Kulathinal R.J."/>
            <person name="Kumar S."/>
            <person name="Kwok R."/>
            <person name="Lander E."/>
            <person name="Langley C.H."/>
            <person name="Lapoint R."/>
            <person name="Lazzaro B.P."/>
            <person name="Lee S.J."/>
            <person name="Levesque L."/>
            <person name="Li R."/>
            <person name="Lin C.F."/>
            <person name="Lin M.F."/>
            <person name="Lindblad-Toh K."/>
            <person name="Llopart A."/>
            <person name="Long M."/>
            <person name="Low L."/>
            <person name="Lozovsky E."/>
            <person name="Lu J."/>
            <person name="Luo M."/>
            <person name="Machado C.A."/>
            <person name="Makalowski W."/>
            <person name="Marzo M."/>
            <person name="Matsuda M."/>
            <person name="Matzkin L."/>
            <person name="McAllister B."/>
            <person name="McBride C.S."/>
            <person name="McKernan B."/>
            <person name="McKernan K."/>
            <person name="Mendez-Lago M."/>
            <person name="Minx P."/>
            <person name="Mollenhauer M.U."/>
            <person name="Montooth K."/>
            <person name="Mount S.M."/>
            <person name="Mu X."/>
            <person name="Myers E."/>
            <person name="Negre B."/>
            <person name="Newfeld S."/>
            <person name="Nielsen R."/>
            <person name="Noor M.A."/>
            <person name="O'Grady P."/>
            <person name="Pachter L."/>
            <person name="Papaceit M."/>
            <person name="Parisi M.J."/>
            <person name="Parisi M."/>
            <person name="Parts L."/>
            <person name="Pedersen J.S."/>
            <person name="Pesole G."/>
            <person name="Phillippy A.M."/>
            <person name="Ponting C.P."/>
            <person name="Pop M."/>
            <person name="Porcelli D."/>
            <person name="Powell J.R."/>
            <person name="Prohaska S."/>
            <person name="Pruitt K."/>
            <person name="Puig M."/>
            <person name="Quesneville H."/>
            <person name="Ram K.R."/>
            <person name="Rand D."/>
            <person name="Rasmussen M.D."/>
            <person name="Reed L.K."/>
            <person name="Reenan R."/>
            <person name="Reily A."/>
            <person name="Remington K.A."/>
            <person name="Rieger T.T."/>
            <person name="Ritchie M.G."/>
            <person name="Robin C."/>
            <person name="Rogers Y.H."/>
            <person name="Rohde C."/>
            <person name="Rozas J."/>
            <person name="Rubenfield M.J."/>
            <person name="Ruiz A."/>
            <person name="Russo S."/>
            <person name="Salzberg S.L."/>
            <person name="Sanchez-Gracia A."/>
            <person name="Saranga D.J."/>
            <person name="Sato H."/>
            <person name="Schaeffer S.W."/>
            <person name="Schatz M.C."/>
            <person name="Schlenke T."/>
            <person name="Schwartz R."/>
            <person name="Segarra C."/>
            <person name="Singh R.S."/>
            <person name="Sirot L."/>
            <person name="Sirota M."/>
            <person name="Sisneros N.B."/>
            <person name="Smith C.D."/>
            <person name="Smith T.F."/>
            <person name="Spieth J."/>
            <person name="Stage D.E."/>
            <person name="Stark A."/>
            <person name="Stephan W."/>
            <person name="Strausberg R.L."/>
            <person name="Strempel S."/>
            <person name="Sturgill D."/>
            <person name="Sutton G."/>
            <person name="Sutton G.G."/>
            <person name="Tao W."/>
            <person name="Teichmann S."/>
            <person name="Tobari Y.N."/>
            <person name="Tomimura Y."/>
            <person name="Tsolas J.M."/>
            <person name="Valente V.L."/>
            <person name="Venter E."/>
            <person name="Venter J.C."/>
            <person name="Vicario S."/>
            <person name="Vieira F.G."/>
            <person name="Vilella A.J."/>
            <person name="Villasante A."/>
            <person name="Walenz B."/>
            <person name="Wang J."/>
            <person name="Wasserman M."/>
            <person name="Watts T."/>
            <person name="Wilson D."/>
            <person name="Wilson R.K."/>
            <person name="Wing R.A."/>
            <person name="Wolfner M.F."/>
            <person name="Wong A."/>
            <person name="Wong G.K."/>
            <person name="Wu C.I."/>
            <person name="Wu G."/>
            <person name="Yamamoto D."/>
            <person name="Yang H.P."/>
            <person name="Yang S.P."/>
            <person name="Yorke J.A."/>
            <person name="Yoshida K."/>
            <person name="Zdobnov E."/>
            <person name="Zhang P."/>
            <person name="Zhang Y."/>
            <person name="Zimin A.V."/>
            <person name="Baldwin J."/>
            <person name="Abdouelleil A."/>
            <person name="Abdulkadir J."/>
            <person name="Abebe A."/>
            <person name="Abera B."/>
            <person name="Abreu J."/>
            <person name="Acer S.C."/>
            <person name="Aftuck L."/>
            <person name="Alexander A."/>
            <person name="An P."/>
            <person name="Anderson E."/>
            <person name="Anderson S."/>
            <person name="Arachi H."/>
            <person name="Azer M."/>
            <person name="Bachantsang P."/>
            <person name="Barry A."/>
            <person name="Bayul T."/>
            <person name="Berlin A."/>
            <person name="Bessette D."/>
            <person name="Bloom T."/>
            <person name="Blye J."/>
            <person name="Boguslavskiy L."/>
            <person name="Bonnet C."/>
            <person name="Boukhgalter B."/>
            <person name="Bourzgui I."/>
            <person name="Brown A."/>
            <person name="Cahill P."/>
            <person name="Channer S."/>
            <person name="Cheshatsang Y."/>
            <person name="Chuda L."/>
            <person name="Citroen M."/>
            <person name="Collymore A."/>
            <person name="Cooke P."/>
            <person name="Costello M."/>
            <person name="D'Aco K."/>
            <person name="Daza R."/>
            <person name="De Haan G."/>
            <person name="DeGray S."/>
            <person name="DeMaso C."/>
            <person name="Dhargay N."/>
            <person name="Dooley K."/>
            <person name="Dooley E."/>
            <person name="Doricent M."/>
            <person name="Dorje P."/>
            <person name="Dorjee K."/>
            <person name="Dupes A."/>
            <person name="Elong R."/>
            <person name="Falk J."/>
            <person name="Farina A."/>
            <person name="Faro S."/>
            <person name="Ferguson D."/>
            <person name="Fisher S."/>
            <person name="Foley C.D."/>
            <person name="Franke A."/>
            <person name="Friedrich D."/>
            <person name="Gadbois L."/>
            <person name="Gearin G."/>
            <person name="Gearin C.R."/>
            <person name="Giannoukos G."/>
            <person name="Goode T."/>
            <person name="Graham J."/>
            <person name="Grandbois E."/>
            <person name="Grewal S."/>
            <person name="Gyaltsen K."/>
            <person name="Hafez N."/>
            <person name="Hagos B."/>
            <person name="Hall J."/>
            <person name="Henson C."/>
            <person name="Hollinger A."/>
            <person name="Honan T."/>
            <person name="Huard M.D."/>
            <person name="Hughes L."/>
            <person name="Hurhula B."/>
            <person name="Husby M.E."/>
            <person name="Kamat A."/>
            <person name="Kanga B."/>
            <person name="Kashin S."/>
            <person name="Khazanovich D."/>
            <person name="Kisner P."/>
            <person name="Lance K."/>
            <person name="Lara M."/>
            <person name="Lee W."/>
            <person name="Lennon N."/>
            <person name="Letendre F."/>
            <person name="LeVine R."/>
            <person name="Lipovsky A."/>
            <person name="Liu X."/>
            <person name="Liu J."/>
            <person name="Liu S."/>
            <person name="Lokyitsang T."/>
            <person name="Lokyitsang Y."/>
            <person name="Lubonja R."/>
            <person name="Lui A."/>
            <person name="MacDonald P."/>
            <person name="Magnisalis V."/>
            <person name="Maru K."/>
            <person name="Matthews C."/>
            <person name="McCusker W."/>
            <person name="McDonough S."/>
            <person name="Mehta T."/>
            <person name="Meldrim J."/>
            <person name="Meneus L."/>
            <person name="Mihai O."/>
            <person name="Mihalev A."/>
            <person name="Mihova T."/>
            <person name="Mittelman R."/>
            <person name="Mlenga V."/>
            <person name="Montmayeur A."/>
            <person name="Mulrain L."/>
            <person name="Navidi A."/>
            <person name="Naylor J."/>
            <person name="Negash T."/>
            <person name="Nguyen T."/>
            <person name="Nguyen N."/>
            <person name="Nicol R."/>
            <person name="Norbu C."/>
            <person name="Norbu N."/>
            <person name="Novod N."/>
            <person name="O'Neill B."/>
            <person name="Osman S."/>
            <person name="Markiewicz E."/>
            <person name="Oyono O.L."/>
            <person name="Patti C."/>
            <person name="Phunkhang P."/>
            <person name="Pierre F."/>
            <person name="Priest M."/>
            <person name="Raghuraman S."/>
            <person name="Rege F."/>
            <person name="Reyes R."/>
            <person name="Rise C."/>
            <person name="Rogov P."/>
            <person name="Ross K."/>
            <person name="Ryan E."/>
            <person name="Settipalli S."/>
            <person name="Shea T."/>
            <person name="Sherpa N."/>
            <person name="Shi L."/>
            <person name="Shih D."/>
            <person name="Sparrow T."/>
            <person name="Spaulding J."/>
            <person name="Stalker J."/>
            <person name="Stange-Thomann N."/>
            <person name="Stavropoulos S."/>
            <person name="Stone C."/>
            <person name="Strader C."/>
            <person name="Tesfaye S."/>
            <person name="Thomson T."/>
            <person name="Thoulutsang Y."/>
            <person name="Thoulutsang D."/>
            <person name="Topham K."/>
            <person name="Topping I."/>
            <person name="Tsamla T."/>
            <person name="Vassiliev H."/>
            <person name="Vo A."/>
            <person name="Wangchuk T."/>
            <person name="Wangdi T."/>
            <person name="Weiand M."/>
            <person name="Wilkinson J."/>
            <person name="Wilson A."/>
            <person name="Yadav S."/>
            <person name="Young G."/>
            <person name="Yu Q."/>
            <person name="Zembek L."/>
            <person name="Zhong D."/>
            <person name="Zimmer A."/>
            <person name="Zwirko Z."/>
            <person name="Jaffe D.B."/>
            <person name="Alvarez P."/>
            <person name="Brockman W."/>
            <person name="Butler J."/>
            <person name="Chin C."/>
            <person name="Gnerre S."/>
            <person name="Grabherr M."/>
            <person name="Kleber M."/>
            <person name="Mauceli E."/>
            <person name="MacCallum I."/>
        </authorList>
    </citation>
    <scope>NUCLEOTIDE SEQUENCE [LARGE SCALE GENOMIC DNA]</scope>
    <source>
        <strain evidence="3">Tucson 15287-2541.00</strain>
    </source>
</reference>
<sequence length="79" mass="8891">MKQRRRRSDFDSYAMLVKGAADAAAGGRCQPLSHDVCIDDDDDDDEENDDDEDDDEDEAYSNQPAVRLSGEIFRLYQSG</sequence>
<proteinExistence type="predicted"/>
<keyword evidence="3" id="KW-1185">Reference proteome</keyword>
<protein>
    <submittedName>
        <fullName evidence="2">GH13797</fullName>
    </submittedName>
</protein>
<dbReference type="EMBL" id="CH916372">
    <property type="protein sequence ID" value="EDV99340.1"/>
    <property type="molecule type" value="Genomic_DNA"/>
</dbReference>
<gene>
    <name evidence="2" type="primary">Dgri\GH13797</name>
    <name evidence="2" type="ORF">Dgri_GH13797</name>
</gene>